<dbReference type="OrthoDB" id="9790057at2"/>
<evidence type="ECO:0000259" key="2">
    <source>
        <dbReference type="Pfam" id="PF13472"/>
    </source>
</evidence>
<dbReference type="RefSeq" id="WP_105015709.1">
    <property type="nucleotide sequence ID" value="NZ_MSCN01000001.1"/>
</dbReference>
<evidence type="ECO:0000313" key="3">
    <source>
        <dbReference type="EMBL" id="PQJ79106.1"/>
    </source>
</evidence>
<evidence type="ECO:0000313" key="4">
    <source>
        <dbReference type="Proteomes" id="UP000238882"/>
    </source>
</evidence>
<reference evidence="3 4" key="1">
    <citation type="submission" date="2016-12" db="EMBL/GenBank/DDBJ databases">
        <title>Trade-off between light-utilization and light-protection in marine flavobacteria.</title>
        <authorList>
            <person name="Kumagai Y."/>
            <person name="Yoshizawa S."/>
            <person name="Kogure K."/>
            <person name="Iwasaki W."/>
        </authorList>
    </citation>
    <scope>NUCLEOTIDE SEQUENCE [LARGE SCALE GENOMIC DNA]</scope>
    <source>
        <strain evidence="3 4">NBRC 108759</strain>
    </source>
</reference>
<feature type="chain" id="PRO_5015640002" description="SGNH hydrolase-type esterase domain-containing protein" evidence="1">
    <location>
        <begin position="23"/>
        <end position="244"/>
    </location>
</feature>
<dbReference type="PROSITE" id="PS51257">
    <property type="entry name" value="PROKAR_LIPOPROTEIN"/>
    <property type="match status" value="1"/>
</dbReference>
<organism evidence="3 4">
    <name type="scientific">Polaribacter porphyrae</name>
    <dbReference type="NCBI Taxonomy" id="1137780"/>
    <lineage>
        <taxon>Bacteria</taxon>
        <taxon>Pseudomonadati</taxon>
        <taxon>Bacteroidota</taxon>
        <taxon>Flavobacteriia</taxon>
        <taxon>Flavobacteriales</taxon>
        <taxon>Flavobacteriaceae</taxon>
    </lineage>
</organism>
<accession>A0A2S7WNS3</accession>
<dbReference type="Pfam" id="PF13472">
    <property type="entry name" value="Lipase_GDSL_2"/>
    <property type="match status" value="1"/>
</dbReference>
<feature type="domain" description="SGNH hydrolase-type esterase" evidence="2">
    <location>
        <begin position="80"/>
        <end position="235"/>
    </location>
</feature>
<proteinExistence type="predicted"/>
<protein>
    <recommendedName>
        <fullName evidence="2">SGNH hydrolase-type esterase domain-containing protein</fullName>
    </recommendedName>
</protein>
<dbReference type="InterPro" id="IPR051532">
    <property type="entry name" value="Ester_Hydrolysis_Enzymes"/>
</dbReference>
<dbReference type="Gene3D" id="3.40.50.1110">
    <property type="entry name" value="SGNH hydrolase"/>
    <property type="match status" value="1"/>
</dbReference>
<dbReference type="EMBL" id="MSCN01000001">
    <property type="protein sequence ID" value="PQJ79106.1"/>
    <property type="molecule type" value="Genomic_DNA"/>
</dbReference>
<gene>
    <name evidence="3" type="ORF">BTO18_07960</name>
</gene>
<dbReference type="Proteomes" id="UP000238882">
    <property type="component" value="Unassembled WGS sequence"/>
</dbReference>
<sequence>MKKYSIGKSLFFLLILSFSSCSQVNKETISIEEAIIDIPNNLYPSSDLVIASHSDWTKTHYPKRIAEFKANPLEIGDIVFIGNSITEQGENWAEKINNPKAKNRGIAGDTTEGILARLNEITFYKPEKTFLLIGINDLFHNPDTVEKIHENILKIIDEINTKSPNTKIFVQTVLPTTTENLIPKIKDLNAALENSSFEKSYTFINLYQRFVLLNGKMNMNFSTDGVHLNEKGYAVWSEIIKNII</sequence>
<dbReference type="AlphaFoldDB" id="A0A2S7WNS3"/>
<comment type="caution">
    <text evidence="3">The sequence shown here is derived from an EMBL/GenBank/DDBJ whole genome shotgun (WGS) entry which is preliminary data.</text>
</comment>
<dbReference type="InterPro" id="IPR013830">
    <property type="entry name" value="SGNH_hydro"/>
</dbReference>
<dbReference type="GO" id="GO:0004622">
    <property type="term" value="F:phosphatidylcholine lysophospholipase activity"/>
    <property type="evidence" value="ECO:0007669"/>
    <property type="project" value="TreeGrafter"/>
</dbReference>
<keyword evidence="1" id="KW-0732">Signal</keyword>
<dbReference type="InterPro" id="IPR036514">
    <property type="entry name" value="SGNH_hydro_sf"/>
</dbReference>
<evidence type="ECO:0000256" key="1">
    <source>
        <dbReference type="SAM" id="SignalP"/>
    </source>
</evidence>
<name>A0A2S7WNS3_9FLAO</name>
<dbReference type="PANTHER" id="PTHR30383">
    <property type="entry name" value="THIOESTERASE 1/PROTEASE 1/LYSOPHOSPHOLIPASE L1"/>
    <property type="match status" value="1"/>
</dbReference>
<dbReference type="SUPFAM" id="SSF52266">
    <property type="entry name" value="SGNH hydrolase"/>
    <property type="match status" value="1"/>
</dbReference>
<keyword evidence="4" id="KW-1185">Reference proteome</keyword>
<feature type="signal peptide" evidence="1">
    <location>
        <begin position="1"/>
        <end position="22"/>
    </location>
</feature>
<dbReference type="PANTHER" id="PTHR30383:SF5">
    <property type="entry name" value="SGNH HYDROLASE-TYPE ESTERASE DOMAIN-CONTAINING PROTEIN"/>
    <property type="match status" value="1"/>
</dbReference>